<dbReference type="PROSITE" id="PS51688">
    <property type="entry name" value="ICA"/>
    <property type="match status" value="1"/>
</dbReference>
<dbReference type="OrthoDB" id="27041at2759"/>
<feature type="domain" description="NDT80" evidence="9">
    <location>
        <begin position="294"/>
        <end position="554"/>
    </location>
</feature>
<evidence type="ECO:0000313" key="12">
    <source>
        <dbReference type="Proteomes" id="UP001107558"/>
    </source>
</evidence>
<dbReference type="GO" id="GO:0045893">
    <property type="term" value="P:positive regulation of DNA-templated transcription"/>
    <property type="evidence" value="ECO:0007669"/>
    <property type="project" value="TreeGrafter"/>
</dbReference>
<dbReference type="GO" id="GO:0043565">
    <property type="term" value="F:sequence-specific DNA binding"/>
    <property type="evidence" value="ECO:0007669"/>
    <property type="project" value="TreeGrafter"/>
</dbReference>
<dbReference type="Gene3D" id="1.10.10.10">
    <property type="entry name" value="Winged helix-like DNA-binding domain superfamily/Winged helix DNA-binding domain"/>
    <property type="match status" value="1"/>
</dbReference>
<keyword evidence="2 8" id="KW-0812">Transmembrane</keyword>
<dbReference type="InterPro" id="IPR008967">
    <property type="entry name" value="p53-like_TF_DNA-bd_sf"/>
</dbReference>
<evidence type="ECO:0000313" key="11">
    <source>
        <dbReference type="EMBL" id="KAG5683559.1"/>
    </source>
</evidence>
<keyword evidence="4 6" id="KW-0238">DNA-binding</keyword>
<proteinExistence type="predicted"/>
<dbReference type="PANTHER" id="PTHR13029">
    <property type="match status" value="1"/>
</dbReference>
<evidence type="ECO:0000256" key="5">
    <source>
        <dbReference type="ARBA" id="ARBA00023136"/>
    </source>
</evidence>
<feature type="transmembrane region" description="Helical" evidence="8">
    <location>
        <begin position="726"/>
        <end position="743"/>
    </location>
</feature>
<dbReference type="PANTHER" id="PTHR13029:SF18">
    <property type="entry name" value="MYELIN REGULATORY FACTOR HOMOLOG 1"/>
    <property type="match status" value="1"/>
</dbReference>
<dbReference type="AlphaFoldDB" id="A0A9J6CNW5"/>
<reference evidence="11" key="1">
    <citation type="submission" date="2021-03" db="EMBL/GenBank/DDBJ databases">
        <title>Chromosome level genome of the anhydrobiotic midge Polypedilum vanderplanki.</title>
        <authorList>
            <person name="Yoshida Y."/>
            <person name="Kikawada T."/>
            <person name="Gusev O."/>
        </authorList>
    </citation>
    <scope>NUCLEOTIDE SEQUENCE</scope>
    <source>
        <strain evidence="11">NIAS01</strain>
        <tissue evidence="11">Whole body or cell culture</tissue>
    </source>
</reference>
<dbReference type="InterPro" id="IPR026932">
    <property type="entry name" value="MYRF_ICA"/>
</dbReference>
<dbReference type="GO" id="GO:0005634">
    <property type="term" value="C:nucleus"/>
    <property type="evidence" value="ECO:0007669"/>
    <property type="project" value="TreeGrafter"/>
</dbReference>
<dbReference type="InterPro" id="IPR036388">
    <property type="entry name" value="WH-like_DNA-bd_sf"/>
</dbReference>
<evidence type="ECO:0000259" key="9">
    <source>
        <dbReference type="PROSITE" id="PS51517"/>
    </source>
</evidence>
<evidence type="ECO:0000256" key="1">
    <source>
        <dbReference type="ARBA" id="ARBA00004167"/>
    </source>
</evidence>
<sequence>MIHFGRSDFDNIDNEALDFEQLEAFIQNNAAVVHSPNQSTQTVVENQAGANLPESPPDSGSEPPYSPNIKVNQSLQIDHMHQSGNLSNLNTLTELHVPHHHHHHHHHLLTPSNDMYLANEHHQQQLLQINNILHKHDTILSSHHSQTPPTSSSSQDHQMLLYQVSQNGQIMELNHHHQNISQSQTMSSNRLYKSDILELESTSAMHDMQQTLQGTMTGDNLPIIAINNSDSSYQPQQHLANHGITNGIGHVKKRKNSANNFNSEIKAYVKKTSKNYHGVKTKKKQQQQQQLQIASESCNSDQQNEILVDSKKHLQVQQQESKTLISEQYQESNNENKSSNSIFADNLISKGNESGSDGSQIQCIRFSPFQQHQWHTLLDHNHQELSIPHFRVDADKGFNFSNSDDAFVCQKKNHFQITCHVQLHGNGVYVKTQNSIEKVRTFHLHFYGVKLEAPAQTIRVEQSQSDRSKKPFYPVLVDLQNGQVGKVTVGRLHFSETTCNNMRKKGRPNPEQRYFQLVVGLHAHTFTGYFPIISHASERIIVRASNPGQFEGDVDLCCWQRGMTQNSICHQGKIGINTDTPDESLVVNGNLKVTGHIIQPSDFRIKYNITELDTTQQLENINQIRVVQYQYDEAFAENNELDSKRYQTGIIAQEIQKVLPGAIFSGGNVKLADGTNIDNFLQVNKDRIFMESIGAVKQLSKITDDLERRIESLENNHQNIGFFDKIKIFQFLIILVVFLTALWY</sequence>
<dbReference type="GO" id="GO:0005789">
    <property type="term" value="C:endoplasmic reticulum membrane"/>
    <property type="evidence" value="ECO:0007669"/>
    <property type="project" value="TreeGrafter"/>
</dbReference>
<evidence type="ECO:0000256" key="7">
    <source>
        <dbReference type="SAM" id="MobiDB-lite"/>
    </source>
</evidence>
<dbReference type="InterPro" id="IPR030392">
    <property type="entry name" value="S74_ICA"/>
</dbReference>
<dbReference type="GO" id="GO:0003700">
    <property type="term" value="F:DNA-binding transcription factor activity"/>
    <property type="evidence" value="ECO:0007669"/>
    <property type="project" value="UniProtKB-UniRule"/>
</dbReference>
<dbReference type="Proteomes" id="UP001107558">
    <property type="component" value="Chromosome 1"/>
</dbReference>
<comment type="caution">
    <text evidence="11">The sequence shown here is derived from an EMBL/GenBank/DDBJ whole genome shotgun (WGS) entry which is preliminary data.</text>
</comment>
<dbReference type="PROSITE" id="PS51517">
    <property type="entry name" value="NDT80"/>
    <property type="match status" value="1"/>
</dbReference>
<evidence type="ECO:0000256" key="2">
    <source>
        <dbReference type="ARBA" id="ARBA00022692"/>
    </source>
</evidence>
<evidence type="ECO:0000259" key="10">
    <source>
        <dbReference type="PROSITE" id="PS51688"/>
    </source>
</evidence>
<dbReference type="InterPro" id="IPR051577">
    <property type="entry name" value="MRF-like"/>
</dbReference>
<dbReference type="GO" id="GO:0006357">
    <property type="term" value="P:regulation of transcription by RNA polymerase II"/>
    <property type="evidence" value="ECO:0007669"/>
    <property type="project" value="UniProtKB-ARBA"/>
</dbReference>
<evidence type="ECO:0008006" key="13">
    <source>
        <dbReference type="Google" id="ProtNLM"/>
    </source>
</evidence>
<dbReference type="EMBL" id="JADBJN010000001">
    <property type="protein sequence ID" value="KAG5683559.1"/>
    <property type="molecule type" value="Genomic_DNA"/>
</dbReference>
<feature type="DNA-binding region" description="NDT80" evidence="6">
    <location>
        <begin position="294"/>
        <end position="554"/>
    </location>
</feature>
<keyword evidence="12" id="KW-1185">Reference proteome</keyword>
<name>A0A9J6CNW5_POLVA</name>
<gene>
    <name evidence="11" type="ORF">PVAND_012832</name>
</gene>
<feature type="region of interest" description="Disordered" evidence="7">
    <location>
        <begin position="49"/>
        <end position="69"/>
    </location>
</feature>
<evidence type="ECO:0000256" key="6">
    <source>
        <dbReference type="PROSITE-ProRule" id="PRU00850"/>
    </source>
</evidence>
<feature type="domain" description="Peptidase S74" evidence="10">
    <location>
        <begin position="601"/>
        <end position="710"/>
    </location>
</feature>
<keyword evidence="3 8" id="KW-1133">Transmembrane helix</keyword>
<evidence type="ECO:0000256" key="3">
    <source>
        <dbReference type="ARBA" id="ARBA00022989"/>
    </source>
</evidence>
<comment type="subcellular location">
    <subcellularLocation>
        <location evidence="1">Membrane</location>
        <topology evidence="1">Single-pass membrane protein</topology>
    </subcellularLocation>
</comment>
<protein>
    <recommendedName>
        <fullName evidence="13">Myelin regulatory factor</fullName>
    </recommendedName>
</protein>
<dbReference type="InterPro" id="IPR024061">
    <property type="entry name" value="NDT80_DNA-bd_dom"/>
</dbReference>
<organism evidence="11 12">
    <name type="scientific">Polypedilum vanderplanki</name>
    <name type="common">Sleeping chironomid midge</name>
    <dbReference type="NCBI Taxonomy" id="319348"/>
    <lineage>
        <taxon>Eukaryota</taxon>
        <taxon>Metazoa</taxon>
        <taxon>Ecdysozoa</taxon>
        <taxon>Arthropoda</taxon>
        <taxon>Hexapoda</taxon>
        <taxon>Insecta</taxon>
        <taxon>Pterygota</taxon>
        <taxon>Neoptera</taxon>
        <taxon>Endopterygota</taxon>
        <taxon>Diptera</taxon>
        <taxon>Nematocera</taxon>
        <taxon>Chironomoidea</taxon>
        <taxon>Chironomidae</taxon>
        <taxon>Chironominae</taxon>
        <taxon>Polypedilum</taxon>
        <taxon>Polypedilum</taxon>
    </lineage>
</organism>
<keyword evidence="5 8" id="KW-0472">Membrane</keyword>
<evidence type="ECO:0000256" key="4">
    <source>
        <dbReference type="ARBA" id="ARBA00023125"/>
    </source>
</evidence>
<dbReference type="Pfam" id="PF13887">
    <property type="entry name" value="MYRF_ICA"/>
    <property type="match status" value="1"/>
</dbReference>
<dbReference type="GO" id="GO:0016540">
    <property type="term" value="P:protein autoprocessing"/>
    <property type="evidence" value="ECO:0007669"/>
    <property type="project" value="InterPro"/>
</dbReference>
<accession>A0A9J6CNW5</accession>
<evidence type="ECO:0000256" key="8">
    <source>
        <dbReference type="SAM" id="Phobius"/>
    </source>
</evidence>
<dbReference type="Pfam" id="PF05224">
    <property type="entry name" value="NDT80_PhoG"/>
    <property type="match status" value="1"/>
</dbReference>
<dbReference type="Pfam" id="PF13884">
    <property type="entry name" value="Peptidase_S74"/>
    <property type="match status" value="1"/>
</dbReference>
<dbReference type="SUPFAM" id="SSF49417">
    <property type="entry name" value="p53-like transcription factors"/>
    <property type="match status" value="1"/>
</dbReference>